<comment type="caution">
    <text evidence="4">The sequence shown here is derived from an EMBL/GenBank/DDBJ whole genome shotgun (WGS) entry which is preliminary data.</text>
</comment>
<protein>
    <recommendedName>
        <fullName evidence="3">NmrA-like domain-containing protein</fullName>
    </recommendedName>
</protein>
<feature type="domain" description="NmrA-like" evidence="3">
    <location>
        <begin position="6"/>
        <end position="272"/>
    </location>
</feature>
<dbReference type="AlphaFoldDB" id="A0A9W8Y0F2"/>
<reference evidence="4" key="1">
    <citation type="submission" date="2022-10" db="EMBL/GenBank/DDBJ databases">
        <title>Tapping the CABI collections for fungal endophytes: first genome assemblies for Collariella, Neodidymelliopsis, Ascochyta clinopodiicola, Didymella pomorum, Didymosphaeria variabile, Neocosmospora piperis and Neocucurbitaria cava.</title>
        <authorList>
            <person name="Hill R."/>
        </authorList>
    </citation>
    <scope>NUCLEOTIDE SEQUENCE</scope>
    <source>
        <strain evidence="4">IMI 356814</strain>
    </source>
</reference>
<evidence type="ECO:0000313" key="4">
    <source>
        <dbReference type="EMBL" id="KAJ4363152.1"/>
    </source>
</evidence>
<gene>
    <name evidence="4" type="ORF">N0V83_010272</name>
</gene>
<dbReference type="Proteomes" id="UP001140560">
    <property type="component" value="Unassembled WGS sequence"/>
</dbReference>
<dbReference type="GO" id="GO:0005634">
    <property type="term" value="C:nucleus"/>
    <property type="evidence" value="ECO:0007669"/>
    <property type="project" value="TreeGrafter"/>
</dbReference>
<dbReference type="InterPro" id="IPR051164">
    <property type="entry name" value="NmrA-like_oxidored"/>
</dbReference>
<evidence type="ECO:0000256" key="1">
    <source>
        <dbReference type="ARBA" id="ARBA00006328"/>
    </source>
</evidence>
<keyword evidence="5" id="KW-1185">Reference proteome</keyword>
<dbReference type="PANTHER" id="PTHR42748:SF7">
    <property type="entry name" value="NMRA LIKE REDOX SENSOR 1-RELATED"/>
    <property type="match status" value="1"/>
</dbReference>
<comment type="similarity">
    <text evidence="1">Belongs to the NmrA-type oxidoreductase family.</text>
</comment>
<dbReference type="Gene3D" id="3.40.50.720">
    <property type="entry name" value="NAD(P)-binding Rossmann-like Domain"/>
    <property type="match status" value="1"/>
</dbReference>
<evidence type="ECO:0000259" key="3">
    <source>
        <dbReference type="Pfam" id="PF05368"/>
    </source>
</evidence>
<evidence type="ECO:0000313" key="5">
    <source>
        <dbReference type="Proteomes" id="UP001140560"/>
    </source>
</evidence>
<organism evidence="4 5">
    <name type="scientific">Neocucurbitaria cava</name>
    <dbReference type="NCBI Taxonomy" id="798079"/>
    <lineage>
        <taxon>Eukaryota</taxon>
        <taxon>Fungi</taxon>
        <taxon>Dikarya</taxon>
        <taxon>Ascomycota</taxon>
        <taxon>Pezizomycotina</taxon>
        <taxon>Dothideomycetes</taxon>
        <taxon>Pleosporomycetidae</taxon>
        <taxon>Pleosporales</taxon>
        <taxon>Pleosporineae</taxon>
        <taxon>Cucurbitariaceae</taxon>
        <taxon>Neocucurbitaria</taxon>
    </lineage>
</organism>
<dbReference type="InterPro" id="IPR008030">
    <property type="entry name" value="NmrA-like"/>
</dbReference>
<keyword evidence="2" id="KW-0521">NADP</keyword>
<dbReference type="Pfam" id="PF05368">
    <property type="entry name" value="NmrA"/>
    <property type="match status" value="1"/>
</dbReference>
<dbReference type="PANTHER" id="PTHR42748">
    <property type="entry name" value="NITROGEN METABOLITE REPRESSION PROTEIN NMRA FAMILY MEMBER"/>
    <property type="match status" value="1"/>
</dbReference>
<sequence length="302" mass="33569">MAAARAILVTGATGKQGGSLVDALLKRNTSFEILALTRDAQSTSSQKLLKKSPSKIKLVTGNLDAVDDVFRKAKEATKAPIWGVFSAVGKNEEKQGIALVDASLKNGVQHFVYSSADRGGTKSDTDPTNVPHFITKFNIEQHLFAKAKGSNMTWTVLRPVAFFDNLTPGFFGKVFSTSFVMNLRESQKLQMIATSDIGFFAAESFWNPQSERYRNKSMALGGDELTFGEFKKVFEQTTGETLPTTYRFLNGILLWMVKDLGHMFTWFREVGFGADMQGLKKVNPGMKDFKTWLETESAWKSR</sequence>
<dbReference type="EMBL" id="JAPEUY010000020">
    <property type="protein sequence ID" value="KAJ4363152.1"/>
    <property type="molecule type" value="Genomic_DNA"/>
</dbReference>
<dbReference type="OrthoDB" id="9997102at2759"/>
<proteinExistence type="inferred from homology"/>
<accession>A0A9W8Y0F2</accession>
<evidence type="ECO:0000256" key="2">
    <source>
        <dbReference type="ARBA" id="ARBA00022857"/>
    </source>
</evidence>
<name>A0A9W8Y0F2_9PLEO</name>
<dbReference type="InterPro" id="IPR036291">
    <property type="entry name" value="NAD(P)-bd_dom_sf"/>
</dbReference>
<dbReference type="Gene3D" id="3.90.25.10">
    <property type="entry name" value="UDP-galactose 4-epimerase, domain 1"/>
    <property type="match status" value="1"/>
</dbReference>
<dbReference type="SUPFAM" id="SSF51735">
    <property type="entry name" value="NAD(P)-binding Rossmann-fold domains"/>
    <property type="match status" value="1"/>
</dbReference>